<dbReference type="InterPro" id="IPR013324">
    <property type="entry name" value="RNA_pol_sigma_r3/r4-like"/>
</dbReference>
<feature type="domain" description="RNA polymerase sigma factor 70 region 4 type 2" evidence="6">
    <location>
        <begin position="135"/>
        <end position="178"/>
    </location>
</feature>
<dbReference type="SUPFAM" id="SSF88946">
    <property type="entry name" value="Sigma2 domain of RNA polymerase sigma factors"/>
    <property type="match status" value="1"/>
</dbReference>
<accession>A0A1F5E4R4</accession>
<proteinExistence type="inferred from homology"/>
<dbReference type="InterPro" id="IPR036388">
    <property type="entry name" value="WH-like_DNA-bd_sf"/>
</dbReference>
<evidence type="ECO:0000313" key="8">
    <source>
        <dbReference type="Proteomes" id="UP000178583"/>
    </source>
</evidence>
<dbReference type="AlphaFoldDB" id="A0A1F5E4R4"/>
<protein>
    <recommendedName>
        <fullName evidence="9">RNA polymerase sigma factor</fullName>
    </recommendedName>
</protein>
<dbReference type="InterPro" id="IPR013249">
    <property type="entry name" value="RNA_pol_sigma70_r4_t2"/>
</dbReference>
<comment type="caution">
    <text evidence="7">The sequence shown here is derived from an EMBL/GenBank/DDBJ whole genome shotgun (WGS) entry which is preliminary data.</text>
</comment>
<dbReference type="Gene3D" id="1.10.1740.10">
    <property type="match status" value="1"/>
</dbReference>
<dbReference type="STRING" id="1797472.A2215_03675"/>
<dbReference type="NCBIfam" id="TIGR02937">
    <property type="entry name" value="sigma70-ECF"/>
    <property type="match status" value="1"/>
</dbReference>
<gene>
    <name evidence="7" type="ORF">A2215_03675</name>
</gene>
<dbReference type="InterPro" id="IPR007627">
    <property type="entry name" value="RNA_pol_sigma70_r2"/>
</dbReference>
<evidence type="ECO:0000256" key="4">
    <source>
        <dbReference type="ARBA" id="ARBA00023163"/>
    </source>
</evidence>
<dbReference type="SUPFAM" id="SSF88659">
    <property type="entry name" value="Sigma3 and sigma4 domains of RNA polymerase sigma factors"/>
    <property type="match status" value="1"/>
</dbReference>
<dbReference type="GO" id="GO:0016987">
    <property type="term" value="F:sigma factor activity"/>
    <property type="evidence" value="ECO:0007669"/>
    <property type="project" value="UniProtKB-KW"/>
</dbReference>
<organism evidence="7 8">
    <name type="scientific">Candidatus Berkelbacteria bacterium RIFOXYA2_FULL_43_10</name>
    <dbReference type="NCBI Taxonomy" id="1797472"/>
    <lineage>
        <taxon>Bacteria</taxon>
        <taxon>Candidatus Berkelbacteria</taxon>
    </lineage>
</organism>
<keyword evidence="4" id="KW-0804">Transcription</keyword>
<name>A0A1F5E4R4_9BACT</name>
<sequence>MCSGKVEQKSDEEIAKLVQSGSANSFGELIDRYQDKLLRYGKRFLFNYDDVEDAVQEVFIKAYENIQSFNTKMKFSPWIYRIAHNTFINIIRKSKREPISFFDPDTFFAKSLRSDNDVESEANKHFDKMEVEKHLKILKPKYREPLVLYYIEEKSYQEISDILRIPVSTVGVRINRAKNIIKDNTTTPLR</sequence>
<dbReference type="Pfam" id="PF08281">
    <property type="entry name" value="Sigma70_r4_2"/>
    <property type="match status" value="1"/>
</dbReference>
<evidence type="ECO:0000313" key="7">
    <source>
        <dbReference type="EMBL" id="OGD62306.1"/>
    </source>
</evidence>
<evidence type="ECO:0000259" key="5">
    <source>
        <dbReference type="Pfam" id="PF04542"/>
    </source>
</evidence>
<evidence type="ECO:0000256" key="3">
    <source>
        <dbReference type="ARBA" id="ARBA00023082"/>
    </source>
</evidence>
<feature type="domain" description="RNA polymerase sigma-70 region 2" evidence="5">
    <location>
        <begin position="29"/>
        <end position="96"/>
    </location>
</feature>
<dbReference type="Gene3D" id="1.10.10.10">
    <property type="entry name" value="Winged helix-like DNA-binding domain superfamily/Winged helix DNA-binding domain"/>
    <property type="match status" value="1"/>
</dbReference>
<evidence type="ECO:0008006" key="9">
    <source>
        <dbReference type="Google" id="ProtNLM"/>
    </source>
</evidence>
<dbReference type="Pfam" id="PF04542">
    <property type="entry name" value="Sigma70_r2"/>
    <property type="match status" value="1"/>
</dbReference>
<keyword evidence="3" id="KW-0731">Sigma factor</keyword>
<dbReference type="PANTHER" id="PTHR43133">
    <property type="entry name" value="RNA POLYMERASE ECF-TYPE SIGMA FACTO"/>
    <property type="match status" value="1"/>
</dbReference>
<evidence type="ECO:0000259" key="6">
    <source>
        <dbReference type="Pfam" id="PF08281"/>
    </source>
</evidence>
<dbReference type="InterPro" id="IPR014284">
    <property type="entry name" value="RNA_pol_sigma-70_dom"/>
</dbReference>
<dbReference type="GO" id="GO:0006352">
    <property type="term" value="P:DNA-templated transcription initiation"/>
    <property type="evidence" value="ECO:0007669"/>
    <property type="project" value="InterPro"/>
</dbReference>
<dbReference type="EMBL" id="MEZY01000051">
    <property type="protein sequence ID" value="OGD62306.1"/>
    <property type="molecule type" value="Genomic_DNA"/>
</dbReference>
<evidence type="ECO:0000256" key="2">
    <source>
        <dbReference type="ARBA" id="ARBA00023015"/>
    </source>
</evidence>
<evidence type="ECO:0000256" key="1">
    <source>
        <dbReference type="ARBA" id="ARBA00010641"/>
    </source>
</evidence>
<dbReference type="GO" id="GO:0003677">
    <property type="term" value="F:DNA binding"/>
    <property type="evidence" value="ECO:0007669"/>
    <property type="project" value="InterPro"/>
</dbReference>
<comment type="similarity">
    <text evidence="1">Belongs to the sigma-70 factor family. ECF subfamily.</text>
</comment>
<dbReference type="CDD" id="cd06171">
    <property type="entry name" value="Sigma70_r4"/>
    <property type="match status" value="1"/>
</dbReference>
<dbReference type="Proteomes" id="UP000178583">
    <property type="component" value="Unassembled WGS sequence"/>
</dbReference>
<dbReference type="InterPro" id="IPR013325">
    <property type="entry name" value="RNA_pol_sigma_r2"/>
</dbReference>
<reference evidence="7 8" key="1">
    <citation type="journal article" date="2016" name="Nat. Commun.">
        <title>Thousands of microbial genomes shed light on interconnected biogeochemical processes in an aquifer system.</title>
        <authorList>
            <person name="Anantharaman K."/>
            <person name="Brown C.T."/>
            <person name="Hug L.A."/>
            <person name="Sharon I."/>
            <person name="Castelle C.J."/>
            <person name="Probst A.J."/>
            <person name="Thomas B.C."/>
            <person name="Singh A."/>
            <person name="Wilkins M.J."/>
            <person name="Karaoz U."/>
            <person name="Brodie E.L."/>
            <person name="Williams K.H."/>
            <person name="Hubbard S.S."/>
            <person name="Banfield J.F."/>
        </authorList>
    </citation>
    <scope>NUCLEOTIDE SEQUENCE [LARGE SCALE GENOMIC DNA]</scope>
</reference>
<keyword evidence="2" id="KW-0805">Transcription regulation</keyword>
<dbReference type="PANTHER" id="PTHR43133:SF51">
    <property type="entry name" value="RNA POLYMERASE SIGMA FACTOR"/>
    <property type="match status" value="1"/>
</dbReference>
<dbReference type="InterPro" id="IPR039425">
    <property type="entry name" value="RNA_pol_sigma-70-like"/>
</dbReference>